<evidence type="ECO:0000313" key="9">
    <source>
        <dbReference type="EMBL" id="KNE72816.1"/>
    </source>
</evidence>
<dbReference type="SUPFAM" id="SSF81891">
    <property type="entry name" value="Poly A polymerase C-terminal region-like"/>
    <property type="match status" value="1"/>
</dbReference>
<keyword evidence="3" id="KW-0547">Nucleotide-binding</keyword>
<dbReference type="GO" id="GO:0003723">
    <property type="term" value="F:RNA binding"/>
    <property type="evidence" value="ECO:0007669"/>
    <property type="project" value="UniProtKB-KW"/>
</dbReference>
<gene>
    <name evidence="9" type="ORF">AMAG_16921</name>
</gene>
<evidence type="ECO:0000259" key="8">
    <source>
        <dbReference type="Pfam" id="PF12627"/>
    </source>
</evidence>
<dbReference type="SUPFAM" id="SSF81301">
    <property type="entry name" value="Nucleotidyltransferase"/>
    <property type="match status" value="1"/>
</dbReference>
<feature type="region of interest" description="Disordered" evidence="6">
    <location>
        <begin position="654"/>
        <end position="685"/>
    </location>
</feature>
<dbReference type="VEuPathDB" id="FungiDB:AMAG_16921"/>
<dbReference type="Pfam" id="PF12627">
    <property type="entry name" value="PolyA_pol_RNAbd"/>
    <property type="match status" value="1"/>
</dbReference>
<feature type="compositionally biased region" description="Basic and acidic residues" evidence="6">
    <location>
        <begin position="18"/>
        <end position="27"/>
    </location>
</feature>
<dbReference type="GO" id="GO:0052927">
    <property type="term" value="F:CC tRNA cytidylyltransferase activity"/>
    <property type="evidence" value="ECO:0007669"/>
    <property type="project" value="TreeGrafter"/>
</dbReference>
<feature type="compositionally biased region" description="Low complexity" evidence="6">
    <location>
        <begin position="1"/>
        <end position="12"/>
    </location>
</feature>
<dbReference type="Gene3D" id="3.30.460.10">
    <property type="entry name" value="Beta Polymerase, domain 2"/>
    <property type="match status" value="1"/>
</dbReference>
<dbReference type="PANTHER" id="PTHR13734:SF5">
    <property type="entry name" value="CCA TRNA NUCLEOTIDYLTRANSFERASE, MITOCHONDRIAL"/>
    <property type="match status" value="1"/>
</dbReference>
<reference evidence="9 10" key="1">
    <citation type="submission" date="2009-11" db="EMBL/GenBank/DDBJ databases">
        <title>Annotation of Allomyces macrogynus ATCC 38327.</title>
        <authorList>
            <consortium name="The Broad Institute Genome Sequencing Platform"/>
            <person name="Russ C."/>
            <person name="Cuomo C."/>
            <person name="Burger G."/>
            <person name="Gray M.W."/>
            <person name="Holland P.W.H."/>
            <person name="King N."/>
            <person name="Lang F.B.F."/>
            <person name="Roger A.J."/>
            <person name="Ruiz-Trillo I."/>
            <person name="Young S.K."/>
            <person name="Zeng Q."/>
            <person name="Gargeya S."/>
            <person name="Fitzgerald M."/>
            <person name="Haas B."/>
            <person name="Abouelleil A."/>
            <person name="Alvarado L."/>
            <person name="Arachchi H.M."/>
            <person name="Berlin A."/>
            <person name="Chapman S.B."/>
            <person name="Gearin G."/>
            <person name="Goldberg J."/>
            <person name="Griggs A."/>
            <person name="Gujja S."/>
            <person name="Hansen M."/>
            <person name="Heiman D."/>
            <person name="Howarth C."/>
            <person name="Larimer J."/>
            <person name="Lui A."/>
            <person name="MacDonald P.J.P."/>
            <person name="McCowen C."/>
            <person name="Montmayeur A."/>
            <person name="Murphy C."/>
            <person name="Neiman D."/>
            <person name="Pearson M."/>
            <person name="Priest M."/>
            <person name="Roberts A."/>
            <person name="Saif S."/>
            <person name="Shea T."/>
            <person name="Sisk P."/>
            <person name="Stolte C."/>
            <person name="Sykes S."/>
            <person name="Wortman J."/>
            <person name="Nusbaum C."/>
            <person name="Birren B."/>
        </authorList>
    </citation>
    <scope>NUCLEOTIDE SEQUENCE [LARGE SCALE GENOMIC DNA]</scope>
    <source>
        <strain evidence="9 10">ATCC 38327</strain>
    </source>
</reference>
<sequence length="685" mass="74021">MDHQPQPAASSPAPAPAHADDKDRDLQHSPPMAARLALTAAEQRLFSLLNDVCKAAPNNVVCRVAGGWVRDKLLGHQSDDLDIALDSYMGFDFASLVASHLNDPKRQLQWQQILDNEHTMDRAHPDRTAQPFAGLAKILANPDKSKHLETATARVLGMDVDFVNLRSETYHAHSRIPATIAFGTPKDDALRRDCTINALFYNISTSAVEDFTDRGLTDLAHGIIRTPLDPRATFHDDPLRVLRAVRFAARLGFTLAPDLQNAANDPELHDALANKISKERIGTELHKMLAGPGPAHAVAMLHHLGVLPTISLAHVTDAILVRDAVTHAPIEHLHVDLADAPRAVTLLHWLASANRTGAALRHVPPHDYAVLRAYPRLTTLEVPTAAYLATVTLPFHGTQYRVPNPSLEAAKDAIASKKAKRGGAAAAAAAAALAAPQWHALAHHVVRSNFKQTNHEAEWVAHAHAVLSAVQKLVVAEKVDVDAVLAATGADPRRTSAVVADVPLAEKGIVLERLALGRLVRFLAARNVGETWAAVVAVVCVHELVGKGVPLVKHDAKSLALVVKGDKVADDKAHAVLKRYHALLDRIYVLQLDRAWAVKPILNGNDLLKLLNLPKGPLVKDALDWVGDWQLAFPQGNADTCRAWLERRYLPPGEAPACKREPSSDPPAAAGKPKKVRGSDALATS</sequence>
<evidence type="ECO:0000256" key="6">
    <source>
        <dbReference type="SAM" id="MobiDB-lite"/>
    </source>
</evidence>
<evidence type="ECO:0000313" key="10">
    <source>
        <dbReference type="Proteomes" id="UP000054350"/>
    </source>
</evidence>
<dbReference type="CDD" id="cd05398">
    <property type="entry name" value="NT_ClassII-CCAase"/>
    <property type="match status" value="1"/>
</dbReference>
<dbReference type="GO" id="GO:0001680">
    <property type="term" value="P:tRNA 3'-terminal CCA addition"/>
    <property type="evidence" value="ECO:0007669"/>
    <property type="project" value="TreeGrafter"/>
</dbReference>
<evidence type="ECO:0000256" key="3">
    <source>
        <dbReference type="ARBA" id="ARBA00022741"/>
    </source>
</evidence>
<evidence type="ECO:0000259" key="7">
    <source>
        <dbReference type="Pfam" id="PF01743"/>
    </source>
</evidence>
<comment type="similarity">
    <text evidence="1 5">Belongs to the tRNA nucleotidyltransferase/poly(A) polymerase family.</text>
</comment>
<evidence type="ECO:0000256" key="4">
    <source>
        <dbReference type="ARBA" id="ARBA00022884"/>
    </source>
</evidence>
<feature type="domain" description="Poly A polymerase head" evidence="7">
    <location>
        <begin position="62"/>
        <end position="225"/>
    </location>
</feature>
<keyword evidence="2 5" id="KW-0808">Transferase</keyword>
<evidence type="ECO:0008006" key="11">
    <source>
        <dbReference type="Google" id="ProtNLM"/>
    </source>
</evidence>
<organism evidence="9 10">
    <name type="scientific">Allomyces macrogynus (strain ATCC 38327)</name>
    <name type="common">Allomyces javanicus var. macrogynus</name>
    <dbReference type="NCBI Taxonomy" id="578462"/>
    <lineage>
        <taxon>Eukaryota</taxon>
        <taxon>Fungi</taxon>
        <taxon>Fungi incertae sedis</taxon>
        <taxon>Blastocladiomycota</taxon>
        <taxon>Blastocladiomycetes</taxon>
        <taxon>Blastocladiales</taxon>
        <taxon>Blastocladiaceae</taxon>
        <taxon>Allomyces</taxon>
    </lineage>
</organism>
<dbReference type="EMBL" id="GG745384">
    <property type="protein sequence ID" value="KNE72816.1"/>
    <property type="molecule type" value="Genomic_DNA"/>
</dbReference>
<keyword evidence="10" id="KW-1185">Reference proteome</keyword>
<dbReference type="GO" id="GO:0000166">
    <property type="term" value="F:nucleotide binding"/>
    <property type="evidence" value="ECO:0007669"/>
    <property type="project" value="UniProtKB-KW"/>
</dbReference>
<dbReference type="InterPro" id="IPR002646">
    <property type="entry name" value="PolA_pol_head_dom"/>
</dbReference>
<evidence type="ECO:0000256" key="2">
    <source>
        <dbReference type="ARBA" id="ARBA00022679"/>
    </source>
</evidence>
<dbReference type="GO" id="GO:0052929">
    <property type="term" value="F:ATP:3'-cytidine-cytidine-tRNA adenylyltransferase activity"/>
    <property type="evidence" value="ECO:0007669"/>
    <property type="project" value="TreeGrafter"/>
</dbReference>
<dbReference type="Gene3D" id="1.10.3090.10">
    <property type="entry name" value="cca-adding enzyme, domain 2"/>
    <property type="match status" value="1"/>
</dbReference>
<evidence type="ECO:0000256" key="5">
    <source>
        <dbReference type="RuleBase" id="RU003953"/>
    </source>
</evidence>
<dbReference type="PANTHER" id="PTHR13734">
    <property type="entry name" value="TRNA-NUCLEOTIDYLTRANSFERASE"/>
    <property type="match status" value="1"/>
</dbReference>
<dbReference type="STRING" id="578462.A0A0L0TDQ9"/>
<keyword evidence="4 5" id="KW-0694">RNA-binding</keyword>
<dbReference type="eggNOG" id="KOG2159">
    <property type="taxonomic scope" value="Eukaryota"/>
</dbReference>
<evidence type="ECO:0000256" key="1">
    <source>
        <dbReference type="ARBA" id="ARBA00007265"/>
    </source>
</evidence>
<name>A0A0L0TDQ9_ALLM3</name>
<protein>
    <recommendedName>
        <fullName evidence="11">Poly A polymerase head domain-containing protein</fullName>
    </recommendedName>
</protein>
<feature type="domain" description="tRNA nucleotidyltransferase/poly(A) polymerase RNA and SrmB- binding" evidence="8">
    <location>
        <begin position="253"/>
        <end position="308"/>
    </location>
</feature>
<dbReference type="Pfam" id="PF01743">
    <property type="entry name" value="PolyA_pol"/>
    <property type="match status" value="1"/>
</dbReference>
<dbReference type="Proteomes" id="UP000054350">
    <property type="component" value="Unassembled WGS sequence"/>
</dbReference>
<dbReference type="AlphaFoldDB" id="A0A0L0TDQ9"/>
<dbReference type="InterPro" id="IPR032828">
    <property type="entry name" value="PolyA_RNA-bd"/>
</dbReference>
<reference evidence="10" key="2">
    <citation type="submission" date="2009-11" db="EMBL/GenBank/DDBJ databases">
        <title>The Genome Sequence of Allomyces macrogynus strain ATCC 38327.</title>
        <authorList>
            <consortium name="The Broad Institute Genome Sequencing Platform"/>
            <person name="Russ C."/>
            <person name="Cuomo C."/>
            <person name="Shea T."/>
            <person name="Young S.K."/>
            <person name="Zeng Q."/>
            <person name="Koehrsen M."/>
            <person name="Haas B."/>
            <person name="Borodovsky M."/>
            <person name="Guigo R."/>
            <person name="Alvarado L."/>
            <person name="Berlin A."/>
            <person name="Borenstein D."/>
            <person name="Chen Z."/>
            <person name="Engels R."/>
            <person name="Freedman E."/>
            <person name="Gellesch M."/>
            <person name="Goldberg J."/>
            <person name="Griggs A."/>
            <person name="Gujja S."/>
            <person name="Heiman D."/>
            <person name="Hepburn T."/>
            <person name="Howarth C."/>
            <person name="Jen D."/>
            <person name="Larson L."/>
            <person name="Lewis B."/>
            <person name="Mehta T."/>
            <person name="Park D."/>
            <person name="Pearson M."/>
            <person name="Roberts A."/>
            <person name="Saif S."/>
            <person name="Shenoy N."/>
            <person name="Sisk P."/>
            <person name="Stolte C."/>
            <person name="Sykes S."/>
            <person name="Walk T."/>
            <person name="White J."/>
            <person name="Yandava C."/>
            <person name="Burger G."/>
            <person name="Gray M.W."/>
            <person name="Holland P.W.H."/>
            <person name="King N."/>
            <person name="Lang F.B.F."/>
            <person name="Roger A.J."/>
            <person name="Ruiz-Trillo I."/>
            <person name="Lander E."/>
            <person name="Nusbaum C."/>
        </authorList>
    </citation>
    <scope>NUCLEOTIDE SEQUENCE [LARGE SCALE GENOMIC DNA]</scope>
    <source>
        <strain evidence="10">ATCC 38327</strain>
    </source>
</reference>
<feature type="region of interest" description="Disordered" evidence="6">
    <location>
        <begin position="1"/>
        <end position="27"/>
    </location>
</feature>
<dbReference type="InterPro" id="IPR043519">
    <property type="entry name" value="NT_sf"/>
</dbReference>
<dbReference type="OrthoDB" id="445712at2759"/>
<proteinExistence type="inferred from homology"/>
<accession>A0A0L0TDQ9</accession>